<dbReference type="GO" id="GO:0005634">
    <property type="term" value="C:nucleus"/>
    <property type="evidence" value="ECO:0007669"/>
    <property type="project" value="TreeGrafter"/>
</dbReference>
<protein>
    <submittedName>
        <fullName evidence="2">Ran-specific GTPase-activating protein 30</fullName>
    </submittedName>
</protein>
<evidence type="ECO:0000256" key="1">
    <source>
        <dbReference type="SAM" id="MobiDB-lite"/>
    </source>
</evidence>
<dbReference type="Pfam" id="PF05508">
    <property type="entry name" value="Ran-binding"/>
    <property type="match status" value="1"/>
</dbReference>
<dbReference type="AlphaFoldDB" id="A0A9W8G1V1"/>
<comment type="caution">
    <text evidence="2">The sequence shown here is derived from an EMBL/GenBank/DDBJ whole genome shotgun (WGS) entry which is preliminary data.</text>
</comment>
<evidence type="ECO:0000313" key="2">
    <source>
        <dbReference type="EMBL" id="KAJ2669921.1"/>
    </source>
</evidence>
<feature type="region of interest" description="Disordered" evidence="1">
    <location>
        <begin position="645"/>
        <end position="690"/>
    </location>
</feature>
<sequence>MDELFSNLAIQTVQLVGKAAFGAAGTLALKRMSEYANRVPQPKEKQSEVERLRIQFEAKLRIITPAIDLIDIISARGHSTMASVLQLTYSLRNDIVAFSAKLEKLDQMVAALDESQKSNTSLASLFRRVHISQASRQEGSSARLVDLNESIVSDLRQILANIENAVPLLNLALTTSGAHLGSSLPPGISPSRLMQASTLLSRSASWFEISSRKPNESSHDTLVGDLFALRLYSLFVGSVRPRSKHDFTWKEEFAKCQAALWRCAEPEPVDERIPMSEYFYELRIIEDLNDGRYHDDQDGADSQQLPAWVSAISGKLGDRDVKPGRTICIPLDCINSLHYTSAGSLLNIEESSSPVLVVSSHQNNSHRSSVDVGYAKQEFPAAAGADSEDSSDAKVRQHMLWYALEVSMDGPPSSVGSGSDSECENESESESDRESCDEVAGTGKKSNSESGNESSSGDEEGEDGSSGSSGRDNSGSDGDVGGDEQSEKDAEAQQEDQLSAKDNASKEELSSDDQDDEQANKENIENRSDVSVNDLYFGSPELLASDEYLRPIEFLANEWSQCTLSLLEYTVRLASVEMREQLSHLEVTDEKLRLYLLGGAPGDPYAAQHAPGAQPLQSTQYKHAPGTTTVASRIGTGVNTIAATPSRHGRGYGLRLPSALVSSTPRQQRSKSNSRSTPLFGGLHGADGSQ</sequence>
<organism evidence="2 3">
    <name type="scientific">Coemansia spiralis</name>
    <dbReference type="NCBI Taxonomy" id="417178"/>
    <lineage>
        <taxon>Eukaryota</taxon>
        <taxon>Fungi</taxon>
        <taxon>Fungi incertae sedis</taxon>
        <taxon>Zoopagomycota</taxon>
        <taxon>Kickxellomycotina</taxon>
        <taxon>Kickxellomycetes</taxon>
        <taxon>Kickxellales</taxon>
        <taxon>Kickxellaceae</taxon>
        <taxon>Coemansia</taxon>
    </lineage>
</organism>
<feature type="compositionally biased region" description="Basic and acidic residues" evidence="1">
    <location>
        <begin position="518"/>
        <end position="527"/>
    </location>
</feature>
<feature type="region of interest" description="Disordered" evidence="1">
    <location>
        <begin position="407"/>
        <end position="527"/>
    </location>
</feature>
<feature type="compositionally biased region" description="Polar residues" evidence="1">
    <location>
        <begin position="660"/>
        <end position="677"/>
    </location>
</feature>
<dbReference type="InterPro" id="IPR008812">
    <property type="entry name" value="Ran_GTP-bd-rel"/>
</dbReference>
<name>A0A9W8G1V1_9FUNG</name>
<gene>
    <name evidence="2" type="primary">YRB30</name>
    <name evidence="2" type="ORF">GGI25_005995</name>
</gene>
<feature type="compositionally biased region" description="Low complexity" evidence="1">
    <location>
        <begin position="465"/>
        <end position="477"/>
    </location>
</feature>
<dbReference type="GO" id="GO:0030695">
    <property type="term" value="F:GTPase regulator activity"/>
    <property type="evidence" value="ECO:0007669"/>
    <property type="project" value="TreeGrafter"/>
</dbReference>
<reference evidence="2" key="1">
    <citation type="submission" date="2022-07" db="EMBL/GenBank/DDBJ databases">
        <title>Phylogenomic reconstructions and comparative analyses of Kickxellomycotina fungi.</title>
        <authorList>
            <person name="Reynolds N.K."/>
            <person name="Stajich J.E."/>
            <person name="Barry K."/>
            <person name="Grigoriev I.V."/>
            <person name="Crous P."/>
            <person name="Smith M.E."/>
        </authorList>
    </citation>
    <scope>NUCLEOTIDE SEQUENCE</scope>
    <source>
        <strain evidence="2">NRRL 3115</strain>
    </source>
</reference>
<feature type="compositionally biased region" description="Low complexity" evidence="1">
    <location>
        <begin position="407"/>
        <end position="420"/>
    </location>
</feature>
<dbReference type="Proteomes" id="UP001151518">
    <property type="component" value="Unassembled WGS sequence"/>
</dbReference>
<proteinExistence type="predicted"/>
<dbReference type="PANTHER" id="PTHR31010:SF2">
    <property type="entry name" value="RAN-SPECIFIC GTPASE-ACTIVATING PROTEIN 30"/>
    <property type="match status" value="1"/>
</dbReference>
<dbReference type="PANTHER" id="PTHR31010">
    <property type="entry name" value="RAN-SPECIFIC GTPASE-ACTIVATING PROTEIN 30-RELATED"/>
    <property type="match status" value="1"/>
</dbReference>
<evidence type="ECO:0000313" key="3">
    <source>
        <dbReference type="Proteomes" id="UP001151518"/>
    </source>
</evidence>
<dbReference type="OrthoDB" id="512915at2759"/>
<dbReference type="EMBL" id="JANBTW010000137">
    <property type="protein sequence ID" value="KAJ2669921.1"/>
    <property type="molecule type" value="Genomic_DNA"/>
</dbReference>
<accession>A0A9W8G1V1</accession>
<dbReference type="GO" id="GO:0005737">
    <property type="term" value="C:cytoplasm"/>
    <property type="evidence" value="ECO:0007669"/>
    <property type="project" value="TreeGrafter"/>
</dbReference>